<dbReference type="InterPro" id="IPR010512">
    <property type="entry name" value="DUF1091"/>
</dbReference>
<reference evidence="2" key="1">
    <citation type="submission" date="2025-08" db="UniProtKB">
        <authorList>
            <consortium name="RefSeq"/>
        </authorList>
    </citation>
    <scope>IDENTIFICATION</scope>
</reference>
<proteinExistence type="predicted"/>
<protein>
    <submittedName>
        <fullName evidence="2">Uncharacterized protein LOC108038862</fullName>
    </submittedName>
</protein>
<dbReference type="Pfam" id="PF06477">
    <property type="entry name" value="DUF1091"/>
    <property type="match status" value="1"/>
</dbReference>
<dbReference type="InterPro" id="IPR036846">
    <property type="entry name" value="GM2-AP_sf"/>
</dbReference>
<sequence>MNKIIMLECQCGNFSRSYFSNFTVLLKNSRLNMDFFLIRDLVPGVKMDMEFLIAMKNSNKYQKIFQYTLDMCNMLAQRRNNIFKRWFATFFEASNFNRYCPVKPNSYYLKNYNYNNLYIPKFLYAGKYRVKFDMNQLRNNERIKEFVVSCAFEIDLK</sequence>
<dbReference type="Gene3D" id="2.70.220.10">
    <property type="entry name" value="Ganglioside GM2 activator"/>
    <property type="match status" value="1"/>
</dbReference>
<evidence type="ECO:0000313" key="2">
    <source>
        <dbReference type="RefSeq" id="XP_016971213.1"/>
    </source>
</evidence>
<dbReference type="RefSeq" id="XP_016971213.1">
    <property type="nucleotide sequence ID" value="XM_017115724.1"/>
</dbReference>
<dbReference type="AlphaFoldDB" id="A0A6P4E7K2"/>
<dbReference type="RefSeq" id="XP_016971213.2">
    <property type="nucleotide sequence ID" value="XM_017115724.2"/>
</dbReference>
<dbReference type="PANTHER" id="PTHR20898">
    <property type="entry name" value="DAEDALUS ON 3-RELATED-RELATED"/>
    <property type="match status" value="1"/>
</dbReference>
<dbReference type="PANTHER" id="PTHR20898:SF0">
    <property type="entry name" value="DAEDALUS ON 3-RELATED"/>
    <property type="match status" value="1"/>
</dbReference>
<keyword evidence="1" id="KW-0732">Signal</keyword>
<dbReference type="GeneID" id="108038862"/>
<accession>A0A6P4E7K2</accession>
<dbReference type="SMART" id="SM00697">
    <property type="entry name" value="DM8"/>
    <property type="match status" value="1"/>
</dbReference>
<evidence type="ECO:0000256" key="1">
    <source>
        <dbReference type="ARBA" id="ARBA00022729"/>
    </source>
</evidence>
<gene>
    <name evidence="2" type="primary">LOC108038862</name>
</gene>
<organism evidence="2">
    <name type="scientific">Drosophila rhopaloa</name>
    <name type="common">Fruit fly</name>
    <dbReference type="NCBI Taxonomy" id="1041015"/>
    <lineage>
        <taxon>Eukaryota</taxon>
        <taxon>Metazoa</taxon>
        <taxon>Ecdysozoa</taxon>
        <taxon>Arthropoda</taxon>
        <taxon>Hexapoda</taxon>
        <taxon>Insecta</taxon>
        <taxon>Pterygota</taxon>
        <taxon>Neoptera</taxon>
        <taxon>Endopterygota</taxon>
        <taxon>Diptera</taxon>
        <taxon>Brachycera</taxon>
        <taxon>Muscomorpha</taxon>
        <taxon>Ephydroidea</taxon>
        <taxon>Drosophilidae</taxon>
        <taxon>Drosophila</taxon>
        <taxon>Sophophora</taxon>
    </lineage>
</organism>
<dbReference type="OrthoDB" id="7839216at2759"/>
<name>A0A6P4E7K2_DRORH</name>